<sequence>MPKWGKVLKDLFLDKEKLEKAASSVNLSEECSAIIQKSLPQKEGDLGSFKLPCLIGPLAVKNALADLGVRINLMPHSLFRRLGISKLNPTKMSIQLADQSIKYPVGVCENLLDELSLPQHGAVIDVHEGKLSLRVGDETITFNIGKPMKSKHSCDDYIKWTEAGNNEDSNKVQAVSFYPMIEPVELLEWKAPKNRLKPSSFQPPKLELKELPEHLEYAFLQENNKLPVVISSTLSAVKKAGLFEVLKNHKGALAWSITDIKGHSPRVLQT</sequence>
<dbReference type="AlphaFoldDB" id="A0A699IQ15"/>
<dbReference type="PANTHER" id="PTHR33067:SF35">
    <property type="entry name" value="ASPARTIC PEPTIDASE DDI1-TYPE DOMAIN-CONTAINING PROTEIN"/>
    <property type="match status" value="1"/>
</dbReference>
<evidence type="ECO:0008006" key="2">
    <source>
        <dbReference type="Google" id="ProtNLM"/>
    </source>
</evidence>
<proteinExistence type="predicted"/>
<comment type="caution">
    <text evidence="1">The sequence shown here is derived from an EMBL/GenBank/DDBJ whole genome shotgun (WGS) entry which is preliminary data.</text>
</comment>
<name>A0A699IQ15_TANCI</name>
<evidence type="ECO:0000313" key="1">
    <source>
        <dbReference type="EMBL" id="GEZ74604.1"/>
    </source>
</evidence>
<protein>
    <recommendedName>
        <fullName evidence="2">Reverse transcriptase domain-containing protein</fullName>
    </recommendedName>
</protein>
<dbReference type="InterPro" id="IPR021109">
    <property type="entry name" value="Peptidase_aspartic_dom_sf"/>
</dbReference>
<dbReference type="PANTHER" id="PTHR33067">
    <property type="entry name" value="RNA-DIRECTED DNA POLYMERASE-RELATED"/>
    <property type="match status" value="1"/>
</dbReference>
<reference evidence="1" key="1">
    <citation type="journal article" date="2019" name="Sci. Rep.">
        <title>Draft genome of Tanacetum cinerariifolium, the natural source of mosquito coil.</title>
        <authorList>
            <person name="Yamashiro T."/>
            <person name="Shiraishi A."/>
            <person name="Satake H."/>
            <person name="Nakayama K."/>
        </authorList>
    </citation>
    <scope>NUCLEOTIDE SEQUENCE</scope>
</reference>
<organism evidence="1">
    <name type="scientific">Tanacetum cinerariifolium</name>
    <name type="common">Dalmatian daisy</name>
    <name type="synonym">Chrysanthemum cinerariifolium</name>
    <dbReference type="NCBI Taxonomy" id="118510"/>
    <lineage>
        <taxon>Eukaryota</taxon>
        <taxon>Viridiplantae</taxon>
        <taxon>Streptophyta</taxon>
        <taxon>Embryophyta</taxon>
        <taxon>Tracheophyta</taxon>
        <taxon>Spermatophyta</taxon>
        <taxon>Magnoliopsida</taxon>
        <taxon>eudicotyledons</taxon>
        <taxon>Gunneridae</taxon>
        <taxon>Pentapetalae</taxon>
        <taxon>asterids</taxon>
        <taxon>campanulids</taxon>
        <taxon>Asterales</taxon>
        <taxon>Asteraceae</taxon>
        <taxon>Asteroideae</taxon>
        <taxon>Anthemideae</taxon>
        <taxon>Anthemidinae</taxon>
        <taxon>Tanacetum</taxon>
    </lineage>
</organism>
<dbReference type="Gene3D" id="2.40.70.10">
    <property type="entry name" value="Acid Proteases"/>
    <property type="match status" value="1"/>
</dbReference>
<dbReference type="EMBL" id="BKCJ010318031">
    <property type="protein sequence ID" value="GEZ74604.1"/>
    <property type="molecule type" value="Genomic_DNA"/>
</dbReference>
<gene>
    <name evidence="1" type="ORF">Tci_546577</name>
</gene>
<accession>A0A699IQ15</accession>